<evidence type="ECO:0000256" key="3">
    <source>
        <dbReference type="ARBA" id="ARBA00022553"/>
    </source>
</evidence>
<dbReference type="Proteomes" id="UP000196475">
    <property type="component" value="Unassembled WGS sequence"/>
</dbReference>
<dbReference type="InterPro" id="IPR004358">
    <property type="entry name" value="Sig_transdc_His_kin-like_C"/>
</dbReference>
<feature type="transmembrane region" description="Helical" evidence="9">
    <location>
        <begin position="125"/>
        <end position="142"/>
    </location>
</feature>
<keyword evidence="9" id="KW-0812">Transmembrane</keyword>
<keyword evidence="5" id="KW-0547">Nucleotide-binding</keyword>
<feature type="transmembrane region" description="Helical" evidence="9">
    <location>
        <begin position="196"/>
        <end position="220"/>
    </location>
</feature>
<dbReference type="PRINTS" id="PR00344">
    <property type="entry name" value="BCTRLSENSOR"/>
</dbReference>
<dbReference type="InterPro" id="IPR039506">
    <property type="entry name" value="SPOB_a"/>
</dbReference>
<evidence type="ECO:0000256" key="6">
    <source>
        <dbReference type="ARBA" id="ARBA00022777"/>
    </source>
</evidence>
<dbReference type="EC" id="2.7.13.3" evidence="2"/>
<evidence type="ECO:0000256" key="5">
    <source>
        <dbReference type="ARBA" id="ARBA00022741"/>
    </source>
</evidence>
<keyword evidence="4" id="KW-0808">Transferase</keyword>
<keyword evidence="7" id="KW-0067">ATP-binding</keyword>
<dbReference type="SUPFAM" id="SSF55874">
    <property type="entry name" value="ATPase domain of HSP90 chaperone/DNA topoisomerase II/histidine kinase"/>
    <property type="match status" value="1"/>
</dbReference>
<dbReference type="SUPFAM" id="SSF55890">
    <property type="entry name" value="Sporulation response regulatory protein Spo0B"/>
    <property type="match status" value="1"/>
</dbReference>
<feature type="transmembrane region" description="Helical" evidence="9">
    <location>
        <begin position="67"/>
        <end position="90"/>
    </location>
</feature>
<evidence type="ECO:0000256" key="7">
    <source>
        <dbReference type="ARBA" id="ARBA00022840"/>
    </source>
</evidence>
<dbReference type="GO" id="GO:0000155">
    <property type="term" value="F:phosphorelay sensor kinase activity"/>
    <property type="evidence" value="ECO:0007669"/>
    <property type="project" value="InterPro"/>
</dbReference>
<dbReference type="Pfam" id="PF02518">
    <property type="entry name" value="HATPase_c"/>
    <property type="match status" value="1"/>
</dbReference>
<dbReference type="InterPro" id="IPR016120">
    <property type="entry name" value="Sig_transdc_His_kin_SpoOB"/>
</dbReference>
<keyword evidence="9" id="KW-1133">Transmembrane helix</keyword>
<dbReference type="PANTHER" id="PTHR43547:SF10">
    <property type="entry name" value="SENSOR HISTIDINE KINASE DCUS"/>
    <property type="match status" value="1"/>
</dbReference>
<proteinExistence type="predicted"/>
<dbReference type="PANTHER" id="PTHR43547">
    <property type="entry name" value="TWO-COMPONENT HISTIDINE KINASE"/>
    <property type="match status" value="1"/>
</dbReference>
<evidence type="ECO:0000256" key="1">
    <source>
        <dbReference type="ARBA" id="ARBA00000085"/>
    </source>
</evidence>
<dbReference type="PROSITE" id="PS50109">
    <property type="entry name" value="HIS_KIN"/>
    <property type="match status" value="1"/>
</dbReference>
<feature type="transmembrane region" description="Helical" evidence="9">
    <location>
        <begin position="97"/>
        <end position="113"/>
    </location>
</feature>
<feature type="transmembrane region" description="Helical" evidence="9">
    <location>
        <begin position="163"/>
        <end position="184"/>
    </location>
</feature>
<evidence type="ECO:0000313" key="12">
    <source>
        <dbReference type="Proteomes" id="UP000196475"/>
    </source>
</evidence>
<keyword evidence="6" id="KW-0418">Kinase</keyword>
<dbReference type="InterPro" id="IPR003594">
    <property type="entry name" value="HATPase_dom"/>
</dbReference>
<feature type="transmembrane region" description="Helical" evidence="9">
    <location>
        <begin position="6"/>
        <end position="25"/>
    </location>
</feature>
<keyword evidence="9" id="KW-0472">Membrane</keyword>
<organism evidence="11 12">
    <name type="scientific">Bacillus thermozeamaize</name>
    <dbReference type="NCBI Taxonomy" id="230954"/>
    <lineage>
        <taxon>Bacteria</taxon>
        <taxon>Bacillati</taxon>
        <taxon>Bacillota</taxon>
        <taxon>Bacilli</taxon>
        <taxon>Bacillales</taxon>
        <taxon>Bacillaceae</taxon>
        <taxon>Bacillus</taxon>
    </lineage>
</organism>
<evidence type="ECO:0000256" key="9">
    <source>
        <dbReference type="SAM" id="Phobius"/>
    </source>
</evidence>
<feature type="transmembrane region" description="Helical" evidence="9">
    <location>
        <begin position="37"/>
        <end position="55"/>
    </location>
</feature>
<reference evidence="12" key="1">
    <citation type="submission" date="2016-06" db="EMBL/GenBank/DDBJ databases">
        <authorList>
            <person name="Nascimento L."/>
            <person name="Pereira R.V."/>
            <person name="Martins L.F."/>
            <person name="Quaggio R.B."/>
            <person name="Silva A.M."/>
            <person name="Setubal J.C."/>
        </authorList>
    </citation>
    <scope>NUCLEOTIDE SEQUENCE [LARGE SCALE GENOMIC DNA]</scope>
</reference>
<keyword evidence="8" id="KW-0902">Two-component regulatory system</keyword>
<dbReference type="Pfam" id="PF14689">
    <property type="entry name" value="SPOB_a"/>
    <property type="match status" value="1"/>
</dbReference>
<keyword evidence="3" id="KW-0597">Phosphoprotein</keyword>
<dbReference type="EMBL" id="LZRT01000094">
    <property type="protein sequence ID" value="OUM86068.1"/>
    <property type="molecule type" value="Genomic_DNA"/>
</dbReference>
<evidence type="ECO:0000256" key="4">
    <source>
        <dbReference type="ARBA" id="ARBA00022679"/>
    </source>
</evidence>
<dbReference type="Gene3D" id="3.30.565.10">
    <property type="entry name" value="Histidine kinase-like ATPase, C-terminal domain"/>
    <property type="match status" value="1"/>
</dbReference>
<evidence type="ECO:0000256" key="8">
    <source>
        <dbReference type="ARBA" id="ARBA00023012"/>
    </source>
</evidence>
<evidence type="ECO:0000313" key="11">
    <source>
        <dbReference type="EMBL" id="OUM86068.1"/>
    </source>
</evidence>
<dbReference type="SMART" id="SM00387">
    <property type="entry name" value="HATPase_c"/>
    <property type="match status" value="1"/>
</dbReference>
<evidence type="ECO:0000256" key="2">
    <source>
        <dbReference type="ARBA" id="ARBA00012438"/>
    </source>
</evidence>
<gene>
    <name evidence="11" type="ORF">BAA01_01605</name>
</gene>
<protein>
    <recommendedName>
        <fullName evidence="2">histidine kinase</fullName>
        <ecNumber evidence="2">2.7.13.3</ecNumber>
    </recommendedName>
</protein>
<name>A0A1Y3PLS0_9BACI</name>
<dbReference type="Gene3D" id="1.10.287.130">
    <property type="match status" value="1"/>
</dbReference>
<evidence type="ECO:0000259" key="10">
    <source>
        <dbReference type="PROSITE" id="PS50109"/>
    </source>
</evidence>
<accession>A0A1Y3PLS0</accession>
<dbReference type="InterPro" id="IPR036890">
    <property type="entry name" value="HATPase_C_sf"/>
</dbReference>
<comment type="catalytic activity">
    <reaction evidence="1">
        <text>ATP + protein L-histidine = ADP + protein N-phospho-L-histidine.</text>
        <dbReference type="EC" id="2.7.13.3"/>
    </reaction>
</comment>
<feature type="domain" description="Histidine kinase" evidence="10">
    <location>
        <begin position="248"/>
        <end position="440"/>
    </location>
</feature>
<dbReference type="InterPro" id="IPR005467">
    <property type="entry name" value="His_kinase_dom"/>
</dbReference>
<dbReference type="AlphaFoldDB" id="A0A1Y3PLS0"/>
<dbReference type="GO" id="GO:0005524">
    <property type="term" value="F:ATP binding"/>
    <property type="evidence" value="ECO:0007669"/>
    <property type="project" value="UniProtKB-KW"/>
</dbReference>
<comment type="caution">
    <text evidence="11">The sequence shown here is derived from an EMBL/GenBank/DDBJ whole genome shotgun (WGS) entry which is preliminary data.</text>
</comment>
<sequence length="463" mass="53590">MQILIQYLLISLPEALIFLFFSLALMGIDWKPVWKQGLLSSIVYSLVTIFTYTVIHNHDLIRITVNFVLFFGLLKLFFSFSWAFCVIITFIRMISQILFESIALFFFLQVLQIDAEQLTTFPNSFLTAWSYYLSVILLTVYMNKKRITLANIIKLYQRFNLTVLLWVWLAVLLIITINSIVVFYTMTYPTQEFKNFSTTIVFGLPLLSAVLASYMVFRIAKNIENLTMRQTEEVYLEHIDELITHFRSQRHDFLNHLQVIYGLAKLGNTEGVIRYLEDLNLEADETLSLLQLKHPPMAALLQAKAATAIVKHIQFKVKVNVSLEELTIRPFELVKVIGNIIDNAFDEEIKVPEPKRYVDVTVEQHDPSYIAIQVFNRNSYIAPEERELIFRQGYTSKQENHSGTGLAVSRQIIRKYGGNISITSEPDRGTCFTVTLPTTSQQTLPYYRNPVKKEMSAKQDLRN</sequence>